<dbReference type="STRING" id="1121877.FEAC_14990"/>
<dbReference type="Pfam" id="PF07690">
    <property type="entry name" value="MFS_1"/>
    <property type="match status" value="1"/>
</dbReference>
<dbReference type="Gene3D" id="1.20.1250.20">
    <property type="entry name" value="MFS general substrate transporter like domains"/>
    <property type="match status" value="1"/>
</dbReference>
<evidence type="ECO:0000256" key="5">
    <source>
        <dbReference type="ARBA" id="ARBA00023136"/>
    </source>
</evidence>
<feature type="transmembrane region" description="Helical" evidence="6">
    <location>
        <begin position="99"/>
        <end position="117"/>
    </location>
</feature>
<keyword evidence="5 6" id="KW-0472">Membrane</keyword>
<dbReference type="PANTHER" id="PTHR23513:SF18">
    <property type="entry name" value="INTEGRAL MEMBRANE PROTEIN"/>
    <property type="match status" value="1"/>
</dbReference>
<dbReference type="InterPro" id="IPR036259">
    <property type="entry name" value="MFS_trans_sf"/>
</dbReference>
<keyword evidence="3 6" id="KW-0812">Transmembrane</keyword>
<evidence type="ECO:0000256" key="4">
    <source>
        <dbReference type="ARBA" id="ARBA00022989"/>
    </source>
</evidence>
<name>A0A0D8FWU4_9ACTN</name>
<gene>
    <name evidence="7" type="ORF">FEAC_14990</name>
</gene>
<comment type="subcellular location">
    <subcellularLocation>
        <location evidence="1">Cell membrane</location>
        <topology evidence="1">Multi-pass membrane protein</topology>
    </subcellularLocation>
</comment>
<feature type="transmembrane region" description="Helical" evidence="6">
    <location>
        <begin position="310"/>
        <end position="330"/>
    </location>
</feature>
<dbReference type="PANTHER" id="PTHR23513">
    <property type="entry name" value="INTEGRAL MEMBRANE EFFLUX PROTEIN-RELATED"/>
    <property type="match status" value="1"/>
</dbReference>
<dbReference type="AlphaFoldDB" id="A0A0D8FWU4"/>
<evidence type="ECO:0000313" key="7">
    <source>
        <dbReference type="EMBL" id="KJE76712.1"/>
    </source>
</evidence>
<feature type="transmembrane region" description="Helical" evidence="6">
    <location>
        <begin position="401"/>
        <end position="420"/>
    </location>
</feature>
<evidence type="ECO:0000313" key="8">
    <source>
        <dbReference type="Proteomes" id="UP000032336"/>
    </source>
</evidence>
<feature type="transmembrane region" description="Helical" evidence="6">
    <location>
        <begin position="69"/>
        <end position="87"/>
    </location>
</feature>
<feature type="transmembrane region" description="Helical" evidence="6">
    <location>
        <begin position="168"/>
        <end position="187"/>
    </location>
</feature>
<keyword evidence="8" id="KW-1185">Reference proteome</keyword>
<reference evidence="7 8" key="1">
    <citation type="submission" date="2015-01" db="EMBL/GenBank/DDBJ databases">
        <title>Draft genome of the acidophilic iron oxidizer Ferrimicrobium acidiphilum strain T23.</title>
        <authorList>
            <person name="Poehlein A."/>
            <person name="Eisen S."/>
            <person name="Schloemann M."/>
            <person name="Johnson B.D."/>
            <person name="Daniel R."/>
            <person name="Muehling M."/>
        </authorList>
    </citation>
    <scope>NUCLEOTIDE SEQUENCE [LARGE SCALE GENOMIC DNA]</scope>
    <source>
        <strain evidence="7 8">T23</strain>
    </source>
</reference>
<protein>
    <submittedName>
        <fullName evidence="7">Major facilitator superfamily protein</fullName>
    </submittedName>
</protein>
<feature type="transmembrane region" description="Helical" evidence="6">
    <location>
        <begin position="241"/>
        <end position="266"/>
    </location>
</feature>
<organism evidence="7 8">
    <name type="scientific">Ferrimicrobium acidiphilum DSM 19497</name>
    <dbReference type="NCBI Taxonomy" id="1121877"/>
    <lineage>
        <taxon>Bacteria</taxon>
        <taxon>Bacillati</taxon>
        <taxon>Actinomycetota</taxon>
        <taxon>Acidimicrobiia</taxon>
        <taxon>Acidimicrobiales</taxon>
        <taxon>Acidimicrobiaceae</taxon>
        <taxon>Ferrimicrobium</taxon>
    </lineage>
</organism>
<dbReference type="eggNOG" id="COG2814">
    <property type="taxonomic scope" value="Bacteria"/>
</dbReference>
<feature type="transmembrane region" description="Helical" evidence="6">
    <location>
        <begin position="376"/>
        <end position="395"/>
    </location>
</feature>
<dbReference type="InterPro" id="IPR011701">
    <property type="entry name" value="MFS"/>
</dbReference>
<accession>A0A0D8FWU4</accession>
<feature type="transmembrane region" description="Helical" evidence="6">
    <location>
        <begin position="278"/>
        <end position="298"/>
    </location>
</feature>
<comment type="caution">
    <text evidence="7">The sequence shown here is derived from an EMBL/GenBank/DDBJ whole genome shotgun (WGS) entry which is preliminary data.</text>
</comment>
<keyword evidence="4 6" id="KW-1133">Transmembrane helix</keyword>
<feature type="transmembrane region" description="Helical" evidence="6">
    <location>
        <begin position="336"/>
        <end position="355"/>
    </location>
</feature>
<keyword evidence="2" id="KW-1003">Cell membrane</keyword>
<evidence type="ECO:0000256" key="3">
    <source>
        <dbReference type="ARBA" id="ARBA00022692"/>
    </source>
</evidence>
<dbReference type="EMBL" id="JXUW01000012">
    <property type="protein sequence ID" value="KJE76712.1"/>
    <property type="molecule type" value="Genomic_DNA"/>
</dbReference>
<evidence type="ECO:0000256" key="1">
    <source>
        <dbReference type="ARBA" id="ARBA00004651"/>
    </source>
</evidence>
<proteinExistence type="predicted"/>
<dbReference type="GO" id="GO:0005886">
    <property type="term" value="C:plasma membrane"/>
    <property type="evidence" value="ECO:0007669"/>
    <property type="project" value="UniProtKB-SubCell"/>
</dbReference>
<dbReference type="Proteomes" id="UP000032336">
    <property type="component" value="Unassembled WGS sequence"/>
</dbReference>
<evidence type="ECO:0000256" key="2">
    <source>
        <dbReference type="ARBA" id="ARBA00022475"/>
    </source>
</evidence>
<dbReference type="GO" id="GO:0022857">
    <property type="term" value="F:transmembrane transporter activity"/>
    <property type="evidence" value="ECO:0007669"/>
    <property type="project" value="InterPro"/>
</dbReference>
<dbReference type="SUPFAM" id="SSF103473">
    <property type="entry name" value="MFS general substrate transporter"/>
    <property type="match status" value="1"/>
</dbReference>
<evidence type="ECO:0000256" key="6">
    <source>
        <dbReference type="SAM" id="Phobius"/>
    </source>
</evidence>
<sequence length="435" mass="46529">MVRVQPQPHRRVTERSKAWLAAYFDASSPLGVLRRIHALSISSDTLMTVALAGSLFFSISPGEARSKVTLYLLFTMAPFAILAPLISPIIDRGPRVRRIVVILSGVVRLVGVFLMIFELRSLLLFPLALMNLVASKAYLVSKSSLIPELLDSDSRSELGSLVKTNANITLLAAISGAIAGVIGAGILKTPFLGAHYDLILELIPLCLFIYESRSLVKNLPPRTVDRSKPRAAKKRRPSGPAYAQTLTLSLLMSVLRGQVGFFVFLVAFALKTIHSPTWLYGAALVASSLGSALATQLTPLVRRKLGETTIVILGTIAIVAVAFVAATLNIGISGAILIAFVLGVAAGGAKIAFDASVQTSMAKHEYGRLFARYESYFQLSWVVGAFVATLADLTLADGEAFLGATALLALASYVIAISALRHSGQEPDAEDPEWI</sequence>
<feature type="transmembrane region" description="Helical" evidence="6">
    <location>
        <begin position="36"/>
        <end position="57"/>
    </location>
</feature>